<gene>
    <name evidence="2" type="ORF">g.89084</name>
</gene>
<evidence type="ECO:0000313" key="2">
    <source>
        <dbReference type="EMBL" id="MBY77799.1"/>
    </source>
</evidence>
<reference evidence="2" key="1">
    <citation type="submission" date="2018-04" db="EMBL/GenBank/DDBJ databases">
        <title>Transcriptome assembly of Sipha flava.</title>
        <authorList>
            <person name="Scully E.D."/>
            <person name="Geib S.M."/>
            <person name="Palmer N.A."/>
            <person name="Koch K."/>
            <person name="Bradshaw J."/>
            <person name="Heng-Moss T."/>
            <person name="Sarath G."/>
        </authorList>
    </citation>
    <scope>NUCLEOTIDE SEQUENCE</scope>
</reference>
<protein>
    <recommendedName>
        <fullName evidence="3">Secreted protein</fullName>
    </recommendedName>
</protein>
<sequence>MKQNTVRRRPACSAALFLTMAVCFGTSTKTYETVKPHDNDCTAQRFSSKKIKISRGERQQELSPSHREIGYRTVKLKLASLQSRREFPPPVNCTQRTRVQNLV</sequence>
<feature type="signal peptide" evidence="1">
    <location>
        <begin position="1"/>
        <end position="25"/>
    </location>
</feature>
<dbReference type="AlphaFoldDB" id="A0A2S2QJ71"/>
<organism evidence="2">
    <name type="scientific">Sipha flava</name>
    <name type="common">yellow sugarcane aphid</name>
    <dbReference type="NCBI Taxonomy" id="143950"/>
    <lineage>
        <taxon>Eukaryota</taxon>
        <taxon>Metazoa</taxon>
        <taxon>Ecdysozoa</taxon>
        <taxon>Arthropoda</taxon>
        <taxon>Hexapoda</taxon>
        <taxon>Insecta</taxon>
        <taxon>Pterygota</taxon>
        <taxon>Neoptera</taxon>
        <taxon>Paraneoptera</taxon>
        <taxon>Hemiptera</taxon>
        <taxon>Sternorrhyncha</taxon>
        <taxon>Aphidomorpha</taxon>
        <taxon>Aphidoidea</taxon>
        <taxon>Aphididae</taxon>
        <taxon>Sipha</taxon>
    </lineage>
</organism>
<dbReference type="EMBL" id="GGMS01008596">
    <property type="protein sequence ID" value="MBY77799.1"/>
    <property type="molecule type" value="Transcribed_RNA"/>
</dbReference>
<keyword evidence="1" id="KW-0732">Signal</keyword>
<feature type="chain" id="PRO_5015722351" description="Secreted protein" evidence="1">
    <location>
        <begin position="26"/>
        <end position="103"/>
    </location>
</feature>
<evidence type="ECO:0008006" key="3">
    <source>
        <dbReference type="Google" id="ProtNLM"/>
    </source>
</evidence>
<name>A0A2S2QJ71_9HEMI</name>
<proteinExistence type="predicted"/>
<accession>A0A2S2QJ71</accession>
<evidence type="ECO:0000256" key="1">
    <source>
        <dbReference type="SAM" id="SignalP"/>
    </source>
</evidence>